<evidence type="ECO:0000256" key="3">
    <source>
        <dbReference type="ARBA" id="ARBA00023274"/>
    </source>
</evidence>
<feature type="compositionally biased region" description="Polar residues" evidence="5">
    <location>
        <begin position="20"/>
        <end position="29"/>
    </location>
</feature>
<dbReference type="PANTHER" id="PTHR15892:SF2">
    <property type="entry name" value="LARGE RIBOSOMAL SUBUNIT PROTEIN UL30M"/>
    <property type="match status" value="1"/>
</dbReference>
<name>A0A4Y7QDY8_9AGAM</name>
<keyword evidence="2" id="KW-0689">Ribosomal protein</keyword>
<keyword evidence="3" id="KW-0687">Ribonucleoprotein</keyword>
<evidence type="ECO:0000256" key="4">
    <source>
        <dbReference type="ARBA" id="ARBA00035281"/>
    </source>
</evidence>
<evidence type="ECO:0000259" key="6">
    <source>
        <dbReference type="Pfam" id="PF00327"/>
    </source>
</evidence>
<dbReference type="Gene3D" id="3.30.1390.20">
    <property type="entry name" value="Ribosomal protein L30, ferredoxin-like fold domain"/>
    <property type="match status" value="1"/>
</dbReference>
<evidence type="ECO:0000256" key="1">
    <source>
        <dbReference type="ARBA" id="ARBA00007594"/>
    </source>
</evidence>
<accession>A0A4Y7QDY8</accession>
<dbReference type="GO" id="GO:0005739">
    <property type="term" value="C:mitochondrion"/>
    <property type="evidence" value="ECO:0007669"/>
    <property type="project" value="TreeGrafter"/>
</dbReference>
<evidence type="ECO:0000313" key="8">
    <source>
        <dbReference type="Proteomes" id="UP000294933"/>
    </source>
</evidence>
<proteinExistence type="inferred from homology"/>
<dbReference type="InterPro" id="IPR005996">
    <property type="entry name" value="Ribosomal_uL30_bac-type"/>
</dbReference>
<evidence type="ECO:0000256" key="5">
    <source>
        <dbReference type="SAM" id="MobiDB-lite"/>
    </source>
</evidence>
<feature type="region of interest" description="Disordered" evidence="5">
    <location>
        <begin position="17"/>
        <end position="49"/>
    </location>
</feature>
<dbReference type="InterPro" id="IPR036919">
    <property type="entry name" value="Ribo_uL30_ferredoxin-like_sf"/>
</dbReference>
<dbReference type="EMBL" id="ML170163">
    <property type="protein sequence ID" value="TDL25834.1"/>
    <property type="molecule type" value="Genomic_DNA"/>
</dbReference>
<dbReference type="GO" id="GO:0006412">
    <property type="term" value="P:translation"/>
    <property type="evidence" value="ECO:0007669"/>
    <property type="project" value="InterPro"/>
</dbReference>
<dbReference type="AlphaFoldDB" id="A0A4Y7QDY8"/>
<dbReference type="InterPro" id="IPR016082">
    <property type="entry name" value="Ribosomal_uL30_ferredoxin-like"/>
</dbReference>
<dbReference type="PANTHER" id="PTHR15892">
    <property type="entry name" value="MITOCHONDRIAL RIBOSOMAL PROTEIN L30"/>
    <property type="match status" value="1"/>
</dbReference>
<organism evidence="7 8">
    <name type="scientific">Rickenella mellea</name>
    <dbReference type="NCBI Taxonomy" id="50990"/>
    <lineage>
        <taxon>Eukaryota</taxon>
        <taxon>Fungi</taxon>
        <taxon>Dikarya</taxon>
        <taxon>Basidiomycota</taxon>
        <taxon>Agaricomycotina</taxon>
        <taxon>Agaricomycetes</taxon>
        <taxon>Hymenochaetales</taxon>
        <taxon>Rickenellaceae</taxon>
        <taxon>Rickenella</taxon>
    </lineage>
</organism>
<reference evidence="7 8" key="1">
    <citation type="submission" date="2018-06" db="EMBL/GenBank/DDBJ databases">
        <title>A transcriptomic atlas of mushroom development highlights an independent origin of complex multicellularity.</title>
        <authorList>
            <consortium name="DOE Joint Genome Institute"/>
            <person name="Krizsan K."/>
            <person name="Almasi E."/>
            <person name="Merenyi Z."/>
            <person name="Sahu N."/>
            <person name="Viragh M."/>
            <person name="Koszo T."/>
            <person name="Mondo S."/>
            <person name="Kiss B."/>
            <person name="Balint B."/>
            <person name="Kues U."/>
            <person name="Barry K."/>
            <person name="Hegedus J.C."/>
            <person name="Henrissat B."/>
            <person name="Johnson J."/>
            <person name="Lipzen A."/>
            <person name="Ohm R."/>
            <person name="Nagy I."/>
            <person name="Pangilinan J."/>
            <person name="Yan J."/>
            <person name="Xiong Y."/>
            <person name="Grigoriev I.V."/>
            <person name="Hibbett D.S."/>
            <person name="Nagy L.G."/>
        </authorList>
    </citation>
    <scope>NUCLEOTIDE SEQUENCE [LARGE SCALE GENOMIC DNA]</scope>
    <source>
        <strain evidence="7 8">SZMC22713</strain>
    </source>
</reference>
<dbReference type="VEuPathDB" id="FungiDB:BD410DRAFT_743712"/>
<comment type="similarity">
    <text evidence="1">Belongs to the universal ribosomal protein uL30 family.</text>
</comment>
<sequence>MNFASSLSRRWAMSRPSHCRSISNASPRLSATPAISEDRSNVPASPSPNSHFKITLLRSPISLGARIKGTLVSLGIHRRMQTVYFPHSPEVAGKILAVKELVAVENVPSEAVRTKTQQRHERKASRGFVVIGGLKDRLAELSPPPQRSRGSAS</sequence>
<dbReference type="OrthoDB" id="509901at2759"/>
<gene>
    <name evidence="7" type="ORF">BD410DRAFT_743712</name>
</gene>
<feature type="domain" description="Large ribosomal subunit protein uL30-like ferredoxin-like fold" evidence="6">
    <location>
        <begin position="52"/>
        <end position="102"/>
    </location>
</feature>
<dbReference type="Proteomes" id="UP000294933">
    <property type="component" value="Unassembled WGS sequence"/>
</dbReference>
<dbReference type="GO" id="GO:0015934">
    <property type="term" value="C:large ribosomal subunit"/>
    <property type="evidence" value="ECO:0007669"/>
    <property type="project" value="InterPro"/>
</dbReference>
<dbReference type="STRING" id="50990.A0A4Y7QDY8"/>
<protein>
    <recommendedName>
        <fullName evidence="4">Large ribosomal subunit protein uL30m</fullName>
    </recommendedName>
</protein>
<dbReference type="GO" id="GO:0003735">
    <property type="term" value="F:structural constituent of ribosome"/>
    <property type="evidence" value="ECO:0007669"/>
    <property type="project" value="InterPro"/>
</dbReference>
<evidence type="ECO:0000256" key="2">
    <source>
        <dbReference type="ARBA" id="ARBA00022980"/>
    </source>
</evidence>
<dbReference type="SUPFAM" id="SSF55129">
    <property type="entry name" value="Ribosomal protein L30p/L7e"/>
    <property type="match status" value="1"/>
</dbReference>
<evidence type="ECO:0000313" key="7">
    <source>
        <dbReference type="EMBL" id="TDL25834.1"/>
    </source>
</evidence>
<dbReference type="Pfam" id="PF00327">
    <property type="entry name" value="Ribosomal_L30"/>
    <property type="match status" value="1"/>
</dbReference>
<keyword evidence="8" id="KW-1185">Reference proteome</keyword>